<dbReference type="STRING" id="1305737.GCA_000526355_03592"/>
<dbReference type="Pfam" id="PF13567">
    <property type="entry name" value="DUF4131"/>
    <property type="match status" value="1"/>
</dbReference>
<organism evidence="9 10">
    <name type="scientific">Algoriphagus marincola HL-49</name>
    <dbReference type="NCBI Taxonomy" id="1305737"/>
    <lineage>
        <taxon>Bacteria</taxon>
        <taxon>Pseudomonadati</taxon>
        <taxon>Bacteroidota</taxon>
        <taxon>Cytophagia</taxon>
        <taxon>Cytophagales</taxon>
        <taxon>Cyclobacteriaceae</taxon>
        <taxon>Algoriphagus</taxon>
    </lineage>
</organism>
<dbReference type="GO" id="GO:0005886">
    <property type="term" value="C:plasma membrane"/>
    <property type="evidence" value="ECO:0007669"/>
    <property type="project" value="UniProtKB-SubCell"/>
</dbReference>
<evidence type="ECO:0000256" key="4">
    <source>
        <dbReference type="ARBA" id="ARBA00022989"/>
    </source>
</evidence>
<feature type="transmembrane region" description="Helical" evidence="6">
    <location>
        <begin position="323"/>
        <end position="343"/>
    </location>
</feature>
<dbReference type="Proteomes" id="UP000050421">
    <property type="component" value="Unassembled WGS sequence"/>
</dbReference>
<dbReference type="NCBIfam" id="TIGR00360">
    <property type="entry name" value="ComEC_N-term"/>
    <property type="match status" value="1"/>
</dbReference>
<feature type="transmembrane region" description="Helical" evidence="6">
    <location>
        <begin position="350"/>
        <end position="370"/>
    </location>
</feature>
<dbReference type="AlphaFoldDB" id="A0A0P7XPZ5"/>
<dbReference type="InterPro" id="IPR004477">
    <property type="entry name" value="ComEC_N"/>
</dbReference>
<dbReference type="PATRIC" id="fig|1305737.6.peg.1506"/>
<accession>A0A0P7XPZ5</accession>
<evidence type="ECO:0000313" key="10">
    <source>
        <dbReference type="Proteomes" id="UP000050421"/>
    </source>
</evidence>
<feature type="transmembrane region" description="Helical" evidence="6">
    <location>
        <begin position="7"/>
        <end position="26"/>
    </location>
</feature>
<keyword evidence="3 6" id="KW-0812">Transmembrane</keyword>
<dbReference type="OrthoDB" id="9761531at2"/>
<evidence type="ECO:0000256" key="1">
    <source>
        <dbReference type="ARBA" id="ARBA00004651"/>
    </source>
</evidence>
<keyword evidence="2" id="KW-1003">Cell membrane</keyword>
<feature type="transmembrane region" description="Helical" evidence="6">
    <location>
        <begin position="382"/>
        <end position="401"/>
    </location>
</feature>
<evidence type="ECO:0000259" key="8">
    <source>
        <dbReference type="Pfam" id="PF13567"/>
    </source>
</evidence>
<evidence type="ECO:0000256" key="5">
    <source>
        <dbReference type="ARBA" id="ARBA00023136"/>
    </source>
</evidence>
<dbReference type="PANTHER" id="PTHR30619:SF1">
    <property type="entry name" value="RECOMBINATION PROTEIN 2"/>
    <property type="match status" value="1"/>
</dbReference>
<keyword evidence="5 6" id="KW-0472">Membrane</keyword>
<protein>
    <submittedName>
        <fullName evidence="9">ComEC/Rec2-related protein</fullName>
    </submittedName>
</protein>
<evidence type="ECO:0000256" key="3">
    <source>
        <dbReference type="ARBA" id="ARBA00022692"/>
    </source>
</evidence>
<feature type="domain" description="DUF4131" evidence="8">
    <location>
        <begin position="27"/>
        <end position="181"/>
    </location>
</feature>
<reference evidence="9 10" key="1">
    <citation type="submission" date="2015-09" db="EMBL/GenBank/DDBJ databases">
        <title>Identification and resolution of microdiversity through metagenomic sequencing of parallel consortia.</title>
        <authorList>
            <person name="Nelson W.C."/>
            <person name="Romine M.F."/>
            <person name="Lindemann S.R."/>
        </authorList>
    </citation>
    <scope>NUCLEOTIDE SEQUENCE [LARGE SCALE GENOMIC DNA]</scope>
    <source>
        <strain evidence="9">HL-49</strain>
    </source>
</reference>
<feature type="transmembrane region" description="Helical" evidence="6">
    <location>
        <begin position="441"/>
        <end position="463"/>
    </location>
</feature>
<evidence type="ECO:0000313" key="9">
    <source>
        <dbReference type="EMBL" id="KPQ19005.1"/>
    </source>
</evidence>
<dbReference type="InterPro" id="IPR025405">
    <property type="entry name" value="DUF4131"/>
</dbReference>
<feature type="transmembrane region" description="Helical" evidence="6">
    <location>
        <begin position="280"/>
        <end position="303"/>
    </location>
</feature>
<dbReference type="Pfam" id="PF03772">
    <property type="entry name" value="Competence"/>
    <property type="match status" value="1"/>
</dbReference>
<evidence type="ECO:0000259" key="7">
    <source>
        <dbReference type="Pfam" id="PF03772"/>
    </source>
</evidence>
<dbReference type="eggNOG" id="COG0658">
    <property type="taxonomic scope" value="Bacteria"/>
</dbReference>
<proteinExistence type="predicted"/>
<feature type="transmembrane region" description="Helical" evidence="6">
    <location>
        <begin position="475"/>
        <end position="492"/>
    </location>
</feature>
<dbReference type="EMBL" id="LJXT01000017">
    <property type="protein sequence ID" value="KPQ19005.1"/>
    <property type="molecule type" value="Genomic_DNA"/>
</dbReference>
<sequence length="638" mass="72771">MRFSDYPFLRYLLFFLAGICLSFLFPLEVSKLVFLISIALLWLIYFLAVRSKAGLSILTWLAYSQLIVLGWLRPSFHQEVQWESVLDGPYLAQVQAYDLQKPNSKENLLLAQYYFDSSKWARANQQVIIYHQSAHEFIPGQWVLVSDKPEKIEAPRNPNEFDYKGFLSRKGITARQFISEGKSQIIPVESDRPFYFFADDLRKSLSDLLEKNIPQNSSLPIAKALLLGQKNQLDRSTRESYSEAGVMHILAVSGLHVGILVAVLLFLIKPLKLSGIARKSYLLVLVLVIWTYATITGLSPSVVRASVMFTLIVLGQLRDRKPPIFNTLAFSAILMIAVNPGVITEVGFQLSYLAVAGIVLLQPLIVRVWYPKSRILEYLWQLGAVSIAAQLATFPLSVWYFHSFPVWFLPANLLVIPITFLIMQVGIPLLLIGWIPFVGKALGWIVGSFIQVELWILEAFRLLPFRLSELTIQPVTMLLVWSLLLVWAAWEYGPKKQLAFWSVALWVVWAMSGMLQLISNQKPEVVIYRAEEGWAIDYWTGVKLKSWNQSISSEDADYVILPNRVKSNWGNDPQELQVFSTQEGDLYFSELDLTISEKRMVLGQKSPQNIQMWDSQGWIKHSDSKSLEIPLNALRLTF</sequence>
<dbReference type="PANTHER" id="PTHR30619">
    <property type="entry name" value="DNA INTERNALIZATION/COMPETENCE PROTEIN COMEC/REC2"/>
    <property type="match status" value="1"/>
</dbReference>
<evidence type="ECO:0000256" key="6">
    <source>
        <dbReference type="SAM" id="Phobius"/>
    </source>
</evidence>
<gene>
    <name evidence="9" type="primary">comEC</name>
    <name evidence="9" type="ORF">HLUCCX10_04285</name>
</gene>
<evidence type="ECO:0000256" key="2">
    <source>
        <dbReference type="ARBA" id="ARBA00022475"/>
    </source>
</evidence>
<feature type="transmembrane region" description="Helical" evidence="6">
    <location>
        <begin position="413"/>
        <end position="435"/>
    </location>
</feature>
<comment type="caution">
    <text evidence="9">The sequence shown here is derived from an EMBL/GenBank/DDBJ whole genome shotgun (WGS) entry which is preliminary data.</text>
</comment>
<feature type="transmembrane region" description="Helical" evidence="6">
    <location>
        <begin position="245"/>
        <end position="268"/>
    </location>
</feature>
<feature type="transmembrane region" description="Helical" evidence="6">
    <location>
        <begin position="32"/>
        <end position="48"/>
    </location>
</feature>
<comment type="subcellular location">
    <subcellularLocation>
        <location evidence="1">Cell membrane</location>
        <topology evidence="1">Multi-pass membrane protein</topology>
    </subcellularLocation>
</comment>
<dbReference type="InterPro" id="IPR052159">
    <property type="entry name" value="Competence_DNA_uptake"/>
</dbReference>
<keyword evidence="4 6" id="KW-1133">Transmembrane helix</keyword>
<feature type="transmembrane region" description="Helical" evidence="6">
    <location>
        <begin position="498"/>
        <end position="519"/>
    </location>
</feature>
<feature type="domain" description="ComEC/Rec2-related protein" evidence="7">
    <location>
        <begin position="225"/>
        <end position="490"/>
    </location>
</feature>
<name>A0A0P7XPZ5_9BACT</name>